<evidence type="ECO:0000313" key="3">
    <source>
        <dbReference type="Proteomes" id="UP001597214"/>
    </source>
</evidence>
<comment type="caution">
    <text evidence="2">The sequence shown here is derived from an EMBL/GenBank/DDBJ whole genome shotgun (WGS) entry which is preliminary data.</text>
</comment>
<dbReference type="CDD" id="cd04301">
    <property type="entry name" value="NAT_SF"/>
    <property type="match status" value="1"/>
</dbReference>
<dbReference type="Pfam" id="PF18467">
    <property type="entry name" value="DUF5613"/>
    <property type="match status" value="1"/>
</dbReference>
<dbReference type="SUPFAM" id="SSF55729">
    <property type="entry name" value="Acyl-CoA N-acyltransferases (Nat)"/>
    <property type="match status" value="1"/>
</dbReference>
<evidence type="ECO:0000259" key="1">
    <source>
        <dbReference type="PROSITE" id="PS51186"/>
    </source>
</evidence>
<dbReference type="RefSeq" id="WP_377929027.1">
    <property type="nucleotide sequence ID" value="NZ_JBHUEM010000024.1"/>
</dbReference>
<keyword evidence="2" id="KW-0808">Transferase</keyword>
<keyword evidence="2" id="KW-0012">Acyltransferase</keyword>
<feature type="domain" description="N-acetyltransferase" evidence="1">
    <location>
        <begin position="116"/>
        <end position="253"/>
    </location>
</feature>
<reference evidence="3" key="1">
    <citation type="journal article" date="2019" name="Int. J. Syst. Evol. Microbiol.">
        <title>The Global Catalogue of Microorganisms (GCM) 10K type strain sequencing project: providing services to taxonomists for standard genome sequencing and annotation.</title>
        <authorList>
            <consortium name="The Broad Institute Genomics Platform"/>
            <consortium name="The Broad Institute Genome Sequencing Center for Infectious Disease"/>
            <person name="Wu L."/>
            <person name="Ma J."/>
        </authorList>
    </citation>
    <scope>NUCLEOTIDE SEQUENCE [LARGE SCALE GENOMIC DNA]</scope>
    <source>
        <strain evidence="3">CCUG 49339</strain>
    </source>
</reference>
<evidence type="ECO:0000313" key="2">
    <source>
        <dbReference type="EMBL" id="MFD1737807.1"/>
    </source>
</evidence>
<sequence length="253" mass="29876">MKQVTFENIYTPAQIVLENDLYKHFHFPEMLLRYDSNFIDFKKMPSIEEFMSAASYLREYHVKNGQKHVKFTFPENEKLHAPLEEYLRSEEYSIGYLELYSINPSQFPELDEKEDIEVKVVSDDNFEEFLALQYKQDLQFGSEFADQKVRLYKRYLQDSKIVQLLAYYKGVPAGTVNVIVEAETVEIDDLAVSEAYQKRGIGSRLQKAVMNIDPTKLVILVADGEDTPREMYQRQNYQYHGFKYNTQKVYEDK</sequence>
<keyword evidence="3" id="KW-1185">Reference proteome</keyword>
<protein>
    <submittedName>
        <fullName evidence="2">GNAT family N-acetyltransferase</fullName>
        <ecNumber evidence="2">2.3.1.-</ecNumber>
    </submittedName>
</protein>
<name>A0ABW4LRV6_9BACI</name>
<dbReference type="EMBL" id="JBHUEM010000024">
    <property type="protein sequence ID" value="MFD1737807.1"/>
    <property type="molecule type" value="Genomic_DNA"/>
</dbReference>
<gene>
    <name evidence="2" type="ORF">ACFSCX_14820</name>
</gene>
<dbReference type="Proteomes" id="UP001597214">
    <property type="component" value="Unassembled WGS sequence"/>
</dbReference>
<organism evidence="2 3">
    <name type="scientific">Bacillus salitolerans</name>
    <dbReference type="NCBI Taxonomy" id="1437434"/>
    <lineage>
        <taxon>Bacteria</taxon>
        <taxon>Bacillati</taxon>
        <taxon>Bacillota</taxon>
        <taxon>Bacilli</taxon>
        <taxon>Bacillales</taxon>
        <taxon>Bacillaceae</taxon>
        <taxon>Bacillus</taxon>
    </lineage>
</organism>
<dbReference type="Pfam" id="PF00583">
    <property type="entry name" value="Acetyltransf_1"/>
    <property type="match status" value="1"/>
</dbReference>
<dbReference type="InterPro" id="IPR000182">
    <property type="entry name" value="GNAT_dom"/>
</dbReference>
<proteinExistence type="predicted"/>
<dbReference type="Gene3D" id="3.40.630.30">
    <property type="match status" value="1"/>
</dbReference>
<accession>A0ABW4LRV6</accession>
<dbReference type="EC" id="2.3.1.-" evidence="2"/>
<dbReference type="InterPro" id="IPR040549">
    <property type="entry name" value="DUF5613"/>
</dbReference>
<dbReference type="GO" id="GO:0016746">
    <property type="term" value="F:acyltransferase activity"/>
    <property type="evidence" value="ECO:0007669"/>
    <property type="project" value="UniProtKB-KW"/>
</dbReference>
<dbReference type="PROSITE" id="PS51186">
    <property type="entry name" value="GNAT"/>
    <property type="match status" value="1"/>
</dbReference>
<dbReference type="InterPro" id="IPR016181">
    <property type="entry name" value="Acyl_CoA_acyltransferase"/>
</dbReference>